<sequence length="475" mass="53737">MMSAPHNINNGKISSTIPPEHSSRTLVLCFDGTGNAIDKFHTNVAQLFSMLKKDDRSKQMVYYQTGIGTYTTRKSGIITSMIAKTLDAMLGQEIDSHIKDGYEFLMQNYNSGDRICIFEFSRGAYTARALAGMIHKVGLLSPSNKQHITYAYDAFLKTDREGWEMATEFKQSFSIDIDIEFVGIWDSVGSIGVGMPGLPFSNANTTIKTFRHALSLDERRVRFQSNAWVCYENKDSNEETGRPRPTGITEQELDWSTEFSGNKPVTDVEEVWFSGCHSDVGGGSVPHTSRHSLNRISLRWMIRQCFLANTGIMFSTNSIRKLGMDPASLYPEVVPRPDPLPVDDLTIKHPSHLPTHTGILLCEASPHMTEEEEDLHDALAPSYDQLELTRLWWLLELVPMKLRYVTMSNNVLNAFGLNLGRPRFIGGQRRGVNFHRSVKTRMDARYESTQVQKTNDSSHNYTPRPVLRVEPTWID</sequence>
<evidence type="ECO:0000313" key="2">
    <source>
        <dbReference type="EMBL" id="KAF9460646.1"/>
    </source>
</evidence>
<dbReference type="Pfam" id="PF09994">
    <property type="entry name" value="T6SS_Tle1-like_cat"/>
    <property type="match status" value="1"/>
</dbReference>
<dbReference type="OrthoDB" id="3162439at2759"/>
<dbReference type="Proteomes" id="UP000807353">
    <property type="component" value="Unassembled WGS sequence"/>
</dbReference>
<organism evidence="2 3">
    <name type="scientific">Collybia nuda</name>
    <dbReference type="NCBI Taxonomy" id="64659"/>
    <lineage>
        <taxon>Eukaryota</taxon>
        <taxon>Fungi</taxon>
        <taxon>Dikarya</taxon>
        <taxon>Basidiomycota</taxon>
        <taxon>Agaricomycotina</taxon>
        <taxon>Agaricomycetes</taxon>
        <taxon>Agaricomycetidae</taxon>
        <taxon>Agaricales</taxon>
        <taxon>Tricholomatineae</taxon>
        <taxon>Clitocybaceae</taxon>
        <taxon>Collybia</taxon>
    </lineage>
</organism>
<evidence type="ECO:0000313" key="3">
    <source>
        <dbReference type="Proteomes" id="UP000807353"/>
    </source>
</evidence>
<dbReference type="AlphaFoldDB" id="A0A9P5Y392"/>
<dbReference type="EMBL" id="MU150295">
    <property type="protein sequence ID" value="KAF9460646.1"/>
    <property type="molecule type" value="Genomic_DNA"/>
</dbReference>
<dbReference type="PANTHER" id="PTHR33840">
    <property type="match status" value="1"/>
</dbReference>
<proteinExistence type="predicted"/>
<protein>
    <recommendedName>
        <fullName evidence="1">T6SS Phospholipase effector Tle1-like catalytic domain-containing protein</fullName>
    </recommendedName>
</protein>
<reference evidence="2" key="1">
    <citation type="submission" date="2020-11" db="EMBL/GenBank/DDBJ databases">
        <authorList>
            <consortium name="DOE Joint Genome Institute"/>
            <person name="Ahrendt S."/>
            <person name="Riley R."/>
            <person name="Andreopoulos W."/>
            <person name="Labutti K."/>
            <person name="Pangilinan J."/>
            <person name="Ruiz-Duenas F.J."/>
            <person name="Barrasa J.M."/>
            <person name="Sanchez-Garcia M."/>
            <person name="Camarero S."/>
            <person name="Miyauchi S."/>
            <person name="Serrano A."/>
            <person name="Linde D."/>
            <person name="Babiker R."/>
            <person name="Drula E."/>
            <person name="Ayuso-Fernandez I."/>
            <person name="Pacheco R."/>
            <person name="Padilla G."/>
            <person name="Ferreira P."/>
            <person name="Barriuso J."/>
            <person name="Kellner H."/>
            <person name="Castanera R."/>
            <person name="Alfaro M."/>
            <person name="Ramirez L."/>
            <person name="Pisabarro A.G."/>
            <person name="Kuo A."/>
            <person name="Tritt A."/>
            <person name="Lipzen A."/>
            <person name="He G."/>
            <person name="Yan M."/>
            <person name="Ng V."/>
            <person name="Cullen D."/>
            <person name="Martin F."/>
            <person name="Rosso M.-N."/>
            <person name="Henrissat B."/>
            <person name="Hibbett D."/>
            <person name="Martinez A.T."/>
            <person name="Grigoriev I.V."/>
        </authorList>
    </citation>
    <scope>NUCLEOTIDE SEQUENCE</scope>
    <source>
        <strain evidence="2">CBS 247.69</strain>
    </source>
</reference>
<evidence type="ECO:0000259" key="1">
    <source>
        <dbReference type="Pfam" id="PF09994"/>
    </source>
</evidence>
<gene>
    <name evidence="2" type="ORF">BDZ94DRAFT_1375663</name>
</gene>
<keyword evidence="3" id="KW-1185">Reference proteome</keyword>
<dbReference type="PANTHER" id="PTHR33840:SF1">
    <property type="entry name" value="TLE1 PHOSPHOLIPASE DOMAIN-CONTAINING PROTEIN"/>
    <property type="match status" value="1"/>
</dbReference>
<feature type="domain" description="T6SS Phospholipase effector Tle1-like catalytic" evidence="1">
    <location>
        <begin position="24"/>
        <end position="304"/>
    </location>
</feature>
<dbReference type="InterPro" id="IPR018712">
    <property type="entry name" value="Tle1-like_cat"/>
</dbReference>
<name>A0A9P5Y392_9AGAR</name>
<accession>A0A9P5Y392</accession>
<feature type="non-terminal residue" evidence="2">
    <location>
        <position position="1"/>
    </location>
</feature>
<comment type="caution">
    <text evidence="2">The sequence shown here is derived from an EMBL/GenBank/DDBJ whole genome shotgun (WGS) entry which is preliminary data.</text>
</comment>